<feature type="signal peptide" evidence="1">
    <location>
        <begin position="1"/>
        <end position="24"/>
    </location>
</feature>
<dbReference type="InterPro" id="IPR005151">
    <property type="entry name" value="Tail-specific_protease"/>
</dbReference>
<evidence type="ECO:0000256" key="1">
    <source>
        <dbReference type="SAM" id="SignalP"/>
    </source>
</evidence>
<protein>
    <submittedName>
        <fullName evidence="3">Conserved hypothetical lipoprotein</fullName>
    </submittedName>
</protein>
<keyword evidence="3" id="KW-0449">Lipoprotein</keyword>
<reference evidence="3 4" key="1">
    <citation type="journal article" date="2008" name="Infect. Immun.">
        <title>Genome of Mycoplasma arthritidis.</title>
        <authorList>
            <person name="Dybvig K."/>
            <person name="Zuhua C."/>
            <person name="Lao P."/>
            <person name="Jordan D.S."/>
            <person name="French C.T."/>
            <person name="Tu A.H."/>
            <person name="Loraine A.E."/>
        </authorList>
    </citation>
    <scope>NUCLEOTIDE SEQUENCE [LARGE SCALE GENOMIC DNA]</scope>
    <source>
        <strain evidence="3 4">158L3-1</strain>
    </source>
</reference>
<dbReference type="Proteomes" id="UP000008812">
    <property type="component" value="Chromosome"/>
</dbReference>
<feature type="domain" description="Tail specific protease" evidence="2">
    <location>
        <begin position="468"/>
        <end position="616"/>
    </location>
</feature>
<dbReference type="STRING" id="243272.MARTH_orf456"/>
<dbReference type="PROSITE" id="PS51257">
    <property type="entry name" value="PROKAR_LIPOPROTEIN"/>
    <property type="match status" value="1"/>
</dbReference>
<evidence type="ECO:0000259" key="2">
    <source>
        <dbReference type="Pfam" id="PF03572"/>
    </source>
</evidence>
<dbReference type="EMBL" id="CP001047">
    <property type="protein sequence ID" value="ACF07307.1"/>
    <property type="molecule type" value="Genomic_DNA"/>
</dbReference>
<dbReference type="eggNOG" id="COG0793">
    <property type="taxonomic scope" value="Bacteria"/>
</dbReference>
<dbReference type="KEGG" id="mat:MARTH_orf456"/>
<dbReference type="GO" id="GO:0008236">
    <property type="term" value="F:serine-type peptidase activity"/>
    <property type="evidence" value="ECO:0007669"/>
    <property type="project" value="InterPro"/>
</dbReference>
<accession>B3PMQ5</accession>
<sequence length="665" mass="76851">MRKISKLLLTVVGFGVAVSPAVVSVSCKNMTLADAANNSKVDVINKQNKLAREVKKEDVVISNIDRRKYKVEIDELRVHGNRLFVSYKVSYVDRNDQPYWITKEVTGFKDIEEVNHDAEKVERKEYGYKNINMPYSVPATKAYGYYVNNKSRLYVDVEEFIKTLDGFYNLKALKREVNQKENIITYYSGPNFEHKMVIDWANQTIWISSIKFFLFTNTEDNKDRNEFIHKGDYKTYDLNNGKGFLIDLKKYGFDIKYHKKQLLMPWAIFAVLFIGINYRDHTSTYFDGKQFYSVDYWRNNRGEMRKLRAESPLNGKPQTLEDRQDVLNQLYFMFDYFYGLKEHNKVKSYKEFMTEDIKKKILSLDPYENFKGMYEFISSLKDAHSNLASPNNYAPSDQKYAEKLREEISKNAKPDPSDPRRILSPLWKKYRSDGKIMYVKGDTAIFDIPGFSVGTKEELASPTPWKYDTHAKMKKVIEEVKKYNNDPKNKVKIKNLVLDLSLNGGGDIPVVQKTLGFMTKKPVYMWDYDIASQKVYEDGARIDTNGDGKIDDNDGHLEFNWYVLAGKPTFSAASQFVALVQNQKLAKVIGQRTGGGMAEDIPLALADGTAMRMSSTYVAVIKEKYQNGETKWVPIESGTEADIPLAYEDFYNDEKIVEAINRTNK</sequence>
<feature type="chain" id="PRO_5002796739" evidence="1">
    <location>
        <begin position="25"/>
        <end position="665"/>
    </location>
</feature>
<dbReference type="RefSeq" id="WP_012498264.1">
    <property type="nucleotide sequence ID" value="NC_011025.1"/>
</dbReference>
<dbReference type="SUPFAM" id="SSF52096">
    <property type="entry name" value="ClpP/crotonase"/>
    <property type="match status" value="1"/>
</dbReference>
<gene>
    <name evidence="3" type="ordered locus">MARTH_orf456</name>
</gene>
<keyword evidence="4" id="KW-1185">Reference proteome</keyword>
<evidence type="ECO:0000313" key="4">
    <source>
        <dbReference type="Proteomes" id="UP000008812"/>
    </source>
</evidence>
<dbReference type="AlphaFoldDB" id="B3PMQ5"/>
<dbReference type="GO" id="GO:0006508">
    <property type="term" value="P:proteolysis"/>
    <property type="evidence" value="ECO:0007669"/>
    <property type="project" value="InterPro"/>
</dbReference>
<evidence type="ECO:0000313" key="3">
    <source>
        <dbReference type="EMBL" id="ACF07307.1"/>
    </source>
</evidence>
<proteinExistence type="predicted"/>
<organism evidence="3 4">
    <name type="scientific">Metamycoplasma arthritidis (strain 158L3-1)</name>
    <name type="common">Mycoplasma arthritidis</name>
    <dbReference type="NCBI Taxonomy" id="243272"/>
    <lineage>
        <taxon>Bacteria</taxon>
        <taxon>Bacillati</taxon>
        <taxon>Mycoplasmatota</taxon>
        <taxon>Mycoplasmoidales</taxon>
        <taxon>Metamycoplasmataceae</taxon>
        <taxon>Metamycoplasma</taxon>
    </lineage>
</organism>
<dbReference type="InterPro" id="IPR029045">
    <property type="entry name" value="ClpP/crotonase-like_dom_sf"/>
</dbReference>
<keyword evidence="1" id="KW-0732">Signal</keyword>
<dbReference type="Pfam" id="PF03572">
    <property type="entry name" value="Peptidase_S41"/>
    <property type="match status" value="1"/>
</dbReference>
<dbReference type="HOGENOM" id="CLU_026155_0_0_14"/>
<name>B3PMQ5_META1</name>
<dbReference type="Gene3D" id="3.90.226.10">
    <property type="entry name" value="2-enoyl-CoA Hydratase, Chain A, domain 1"/>
    <property type="match status" value="1"/>
</dbReference>